<proteinExistence type="predicted"/>
<dbReference type="RefSeq" id="WP_088248483.1">
    <property type="nucleotide sequence ID" value="NZ_NHMK01000012.1"/>
</dbReference>
<dbReference type="EMBL" id="NHMK01000012">
    <property type="protein sequence ID" value="OWL96097.1"/>
    <property type="molecule type" value="Genomic_DNA"/>
</dbReference>
<comment type="caution">
    <text evidence="1">The sequence shown here is derived from an EMBL/GenBank/DDBJ whole genome shotgun (WGS) entry which is preliminary data.</text>
</comment>
<gene>
    <name evidence="1" type="ORF">CBQ26_09880</name>
</gene>
<protein>
    <submittedName>
        <fullName evidence="1">Uncharacterized protein</fullName>
    </submittedName>
</protein>
<name>A0A246BL85_9DEIO</name>
<reference evidence="1 2" key="1">
    <citation type="submission" date="2017-05" db="EMBL/GenBank/DDBJ databases">
        <title>De novo genome assembly of Deniococcus indicus strain DR1.</title>
        <authorList>
            <person name="Chauhan D."/>
            <person name="Yennamalli R.M."/>
            <person name="Priyadarshini R."/>
        </authorList>
    </citation>
    <scope>NUCLEOTIDE SEQUENCE [LARGE SCALE GENOMIC DNA]</scope>
    <source>
        <strain evidence="1 2">DR1</strain>
    </source>
</reference>
<dbReference type="AlphaFoldDB" id="A0A246BL85"/>
<keyword evidence="2" id="KW-1185">Reference proteome</keyword>
<evidence type="ECO:0000313" key="1">
    <source>
        <dbReference type="EMBL" id="OWL96097.1"/>
    </source>
</evidence>
<sequence length="175" mass="20386">MAITLTQLRQALTGLSESELHDLVEELYGLNADNRRYLTARLHGDTGALLEAYSRSLQQAFNPKKRTFRVGEVSKALREYLRFASPLEALDARMQFVQASLEYWKVLPDWPEEQYGYLEDMFREVTVAALAFPDRPDLLARVEALGEEFVRQEEQFGYFDGHVRVFSEFRRQSNR</sequence>
<organism evidence="1 2">
    <name type="scientific">Deinococcus indicus</name>
    <dbReference type="NCBI Taxonomy" id="223556"/>
    <lineage>
        <taxon>Bacteria</taxon>
        <taxon>Thermotogati</taxon>
        <taxon>Deinococcota</taxon>
        <taxon>Deinococci</taxon>
        <taxon>Deinococcales</taxon>
        <taxon>Deinococcaceae</taxon>
        <taxon>Deinococcus</taxon>
    </lineage>
</organism>
<dbReference type="OrthoDB" id="71452at2"/>
<dbReference type="Proteomes" id="UP000197208">
    <property type="component" value="Unassembled WGS sequence"/>
</dbReference>
<evidence type="ECO:0000313" key="2">
    <source>
        <dbReference type="Proteomes" id="UP000197208"/>
    </source>
</evidence>
<accession>A0A246BL85</accession>